<accession>A0A545U6S9</accession>
<evidence type="ECO:0000313" key="2">
    <source>
        <dbReference type="EMBL" id="TQV85181.1"/>
    </source>
</evidence>
<dbReference type="RefSeq" id="WP_142902728.1">
    <property type="nucleotide sequence ID" value="NZ_ML660088.1"/>
</dbReference>
<dbReference type="AlphaFoldDB" id="A0A545U6S9"/>
<sequence>MRASDEIEQRHLDRLQSARQHSYDLTQRLTFYVISAELVICGYLLLNAEKFALVDYSKFLFLLSGIAAFFGLVWRAAYNEKYHMSTHYIENWKIKRLENIQLILYWLYVTSSAIFFVSMIVIGYMYLLKVSTIPMSSTETSIPQISQQRFKTMRSHNDRLSDQIKKLTGVMKIELTDMKTDSNKISSELSELRLRVDSLSKRVVEESQG</sequence>
<reference evidence="2 3" key="1">
    <citation type="submission" date="2019-06" db="EMBL/GenBank/DDBJ databases">
        <title>Whole genome sequence for Cellvibrionaceae sp. R142.</title>
        <authorList>
            <person name="Wang G."/>
        </authorList>
    </citation>
    <scope>NUCLEOTIDE SEQUENCE [LARGE SCALE GENOMIC DNA]</scope>
    <source>
        <strain evidence="2 3">R142</strain>
    </source>
</reference>
<proteinExistence type="predicted"/>
<keyword evidence="3" id="KW-1185">Reference proteome</keyword>
<name>A0A545U6S9_9GAMM</name>
<evidence type="ECO:0000256" key="1">
    <source>
        <dbReference type="SAM" id="Phobius"/>
    </source>
</evidence>
<keyword evidence="1" id="KW-0472">Membrane</keyword>
<protein>
    <submittedName>
        <fullName evidence="2">Uncharacterized protein</fullName>
    </submittedName>
</protein>
<feature type="transmembrane region" description="Helical" evidence="1">
    <location>
        <begin position="103"/>
        <end position="127"/>
    </location>
</feature>
<dbReference type="Proteomes" id="UP000319732">
    <property type="component" value="Unassembled WGS sequence"/>
</dbReference>
<feature type="transmembrane region" description="Helical" evidence="1">
    <location>
        <begin position="58"/>
        <end position="78"/>
    </location>
</feature>
<evidence type="ECO:0000313" key="3">
    <source>
        <dbReference type="Proteomes" id="UP000319732"/>
    </source>
</evidence>
<dbReference type="EMBL" id="VHSG01000004">
    <property type="protein sequence ID" value="TQV85181.1"/>
    <property type="molecule type" value="Genomic_DNA"/>
</dbReference>
<feature type="transmembrane region" description="Helical" evidence="1">
    <location>
        <begin position="29"/>
        <end position="46"/>
    </location>
</feature>
<organism evidence="2 3">
    <name type="scientific">Exilibacterium tricleocarpae</name>
    <dbReference type="NCBI Taxonomy" id="2591008"/>
    <lineage>
        <taxon>Bacteria</taxon>
        <taxon>Pseudomonadati</taxon>
        <taxon>Pseudomonadota</taxon>
        <taxon>Gammaproteobacteria</taxon>
        <taxon>Cellvibrionales</taxon>
        <taxon>Cellvibrionaceae</taxon>
        <taxon>Exilibacterium</taxon>
    </lineage>
</organism>
<keyword evidence="1" id="KW-0812">Transmembrane</keyword>
<keyword evidence="1" id="KW-1133">Transmembrane helix</keyword>
<comment type="caution">
    <text evidence="2">The sequence shown here is derived from an EMBL/GenBank/DDBJ whole genome shotgun (WGS) entry which is preliminary data.</text>
</comment>
<gene>
    <name evidence="2" type="ORF">FKG94_03050</name>
</gene>